<proteinExistence type="inferred from homology"/>
<protein>
    <recommendedName>
        <fullName evidence="13">Protein kinase domain-containing protein</fullName>
    </recommendedName>
</protein>
<dbReference type="FunFam" id="1.10.510.10:FF:000263">
    <property type="entry name" value="MAP kinase skh1/pek1"/>
    <property type="match status" value="1"/>
</dbReference>
<evidence type="ECO:0000256" key="10">
    <source>
        <dbReference type="PROSITE-ProRule" id="PRU10141"/>
    </source>
</evidence>
<dbReference type="PROSITE" id="PS00108">
    <property type="entry name" value="PROTEIN_KINASE_ST"/>
    <property type="match status" value="1"/>
</dbReference>
<evidence type="ECO:0000256" key="7">
    <source>
        <dbReference type="ARBA" id="ARBA00022989"/>
    </source>
</evidence>
<comment type="similarity">
    <text evidence="9">Belongs to the protein kinase superfamily. STE Ser/Thr protein kinase family. MAP kinase kinase subfamily.</text>
</comment>
<evidence type="ECO:0000256" key="3">
    <source>
        <dbReference type="ARBA" id="ARBA00022692"/>
    </source>
</evidence>
<feature type="transmembrane region" description="Helical" evidence="12">
    <location>
        <begin position="244"/>
        <end position="268"/>
    </location>
</feature>
<dbReference type="Gene3D" id="1.10.510.10">
    <property type="entry name" value="Transferase(Phosphotransferase) domain 1"/>
    <property type="match status" value="1"/>
</dbReference>
<feature type="transmembrane region" description="Helical" evidence="12">
    <location>
        <begin position="274"/>
        <end position="296"/>
    </location>
</feature>
<evidence type="ECO:0000313" key="15">
    <source>
        <dbReference type="Proteomes" id="UP001214603"/>
    </source>
</evidence>
<comment type="subcellular location">
    <subcellularLocation>
        <location evidence="1">Membrane</location>
    </subcellularLocation>
</comment>
<dbReference type="InterPro" id="IPR050915">
    <property type="entry name" value="MAP_kinase_kinase"/>
</dbReference>
<feature type="region of interest" description="Disordered" evidence="11">
    <location>
        <begin position="1"/>
        <end position="26"/>
    </location>
</feature>
<dbReference type="Pfam" id="PF01490">
    <property type="entry name" value="Aa_trans"/>
    <property type="match status" value="1"/>
</dbReference>
<keyword evidence="7 12" id="KW-1133">Transmembrane helix</keyword>
<keyword evidence="5" id="KW-0418">Kinase</keyword>
<keyword evidence="2" id="KW-0808">Transferase</keyword>
<evidence type="ECO:0000256" key="12">
    <source>
        <dbReference type="SAM" id="Phobius"/>
    </source>
</evidence>
<dbReference type="GO" id="GO:0005524">
    <property type="term" value="F:ATP binding"/>
    <property type="evidence" value="ECO:0007669"/>
    <property type="project" value="UniProtKB-UniRule"/>
</dbReference>
<dbReference type="InterPro" id="IPR000719">
    <property type="entry name" value="Prot_kinase_dom"/>
</dbReference>
<keyword evidence="8 12" id="KW-0472">Membrane</keyword>
<feature type="transmembrane region" description="Helical" evidence="12">
    <location>
        <begin position="115"/>
        <end position="139"/>
    </location>
</feature>
<evidence type="ECO:0000256" key="2">
    <source>
        <dbReference type="ARBA" id="ARBA00022679"/>
    </source>
</evidence>
<dbReference type="SUPFAM" id="SSF56112">
    <property type="entry name" value="Protein kinase-like (PK-like)"/>
    <property type="match status" value="1"/>
</dbReference>
<feature type="transmembrane region" description="Helical" evidence="12">
    <location>
        <begin position="203"/>
        <end position="223"/>
    </location>
</feature>
<dbReference type="Proteomes" id="UP001214603">
    <property type="component" value="Chromosome 8"/>
</dbReference>
<evidence type="ECO:0000256" key="1">
    <source>
        <dbReference type="ARBA" id="ARBA00004370"/>
    </source>
</evidence>
<feature type="transmembrane region" description="Helical" evidence="12">
    <location>
        <begin position="160"/>
        <end position="183"/>
    </location>
</feature>
<evidence type="ECO:0000256" key="5">
    <source>
        <dbReference type="ARBA" id="ARBA00022777"/>
    </source>
</evidence>
<keyword evidence="6 10" id="KW-0067">ATP-binding</keyword>
<dbReference type="Gene3D" id="3.30.200.20">
    <property type="entry name" value="Phosphorylase Kinase, domain 1"/>
    <property type="match status" value="1"/>
</dbReference>
<dbReference type="Pfam" id="PF00069">
    <property type="entry name" value="Pkinase"/>
    <property type="match status" value="1"/>
</dbReference>
<dbReference type="GO" id="GO:0000165">
    <property type="term" value="P:MAPK cascade"/>
    <property type="evidence" value="ECO:0007669"/>
    <property type="project" value="UniProtKB-ARBA"/>
</dbReference>
<feature type="domain" description="Protein kinase" evidence="13">
    <location>
        <begin position="403"/>
        <end position="656"/>
    </location>
</feature>
<evidence type="ECO:0000256" key="4">
    <source>
        <dbReference type="ARBA" id="ARBA00022741"/>
    </source>
</evidence>
<feature type="binding site" evidence="10">
    <location>
        <position position="432"/>
    </location>
    <ligand>
        <name>ATP</name>
        <dbReference type="ChEBI" id="CHEBI:30616"/>
    </ligand>
</feature>
<dbReference type="EMBL" id="CP119941">
    <property type="protein sequence ID" value="WFD04415.1"/>
    <property type="molecule type" value="Genomic_DNA"/>
</dbReference>
<evidence type="ECO:0000313" key="14">
    <source>
        <dbReference type="EMBL" id="WFD04415.1"/>
    </source>
</evidence>
<dbReference type="InterPro" id="IPR013057">
    <property type="entry name" value="AA_transpt_TM"/>
</dbReference>
<dbReference type="InterPro" id="IPR008271">
    <property type="entry name" value="Ser/Thr_kinase_AS"/>
</dbReference>
<gene>
    <name evidence="14" type="ORF">MOBT1_003125</name>
</gene>
<dbReference type="PANTHER" id="PTHR47448">
    <property type="entry name" value="DUAL SPECIFICITY MITOGEN-ACTIVATED PROTEIN KINASE KINASE DSOR1-LIKE PROTEIN"/>
    <property type="match status" value="1"/>
</dbReference>
<evidence type="ECO:0000259" key="13">
    <source>
        <dbReference type="PROSITE" id="PS50011"/>
    </source>
</evidence>
<keyword evidence="3 12" id="KW-0812">Transmembrane</keyword>
<dbReference type="InterPro" id="IPR011009">
    <property type="entry name" value="Kinase-like_dom_sf"/>
</dbReference>
<evidence type="ECO:0000256" key="8">
    <source>
        <dbReference type="ARBA" id="ARBA00023136"/>
    </source>
</evidence>
<name>A0AAF0IT60_9BASI</name>
<keyword evidence="4 10" id="KW-0547">Nucleotide-binding</keyword>
<evidence type="ECO:0000256" key="11">
    <source>
        <dbReference type="SAM" id="MobiDB-lite"/>
    </source>
</evidence>
<dbReference type="PROSITE" id="PS00107">
    <property type="entry name" value="PROTEIN_KINASE_ATP"/>
    <property type="match status" value="1"/>
</dbReference>
<sequence>MSEKEVPERASLTHVVDKQDTQTQTLEGFETDKHGISTKRIGPPITTSIVPVDDIDSALQLSDQIQQEKDHSIKYRSVLLAAIFAGIQDHPAGYNPDPNHVTKAGVKMGGEPTVLVIPAIGTTFVSGVNAFLNISYTFIGQITLPSFIAEMRDPFEFRKCIWVVTICEIVVFSVIGAVVYAYTGTQYNTAPAFGSLSDSVQKKIAFSFMVPTLIFLGVLYASVSARFVMFRLFDGSRHLSSHTLLGWTSWTVILAVLWAFSFVIAEVIPFFSDLLSLMSSLFDSFFGWIFWGVAYLRMRAVDYGPRFMAVRGIRGWIGFIVNVIIIIAGLFFLGPGTYVLHDTIPPADEQGSKQDETSQTEEATIMPFHSQLASRENTKDQMDELQRAIYKMNIPDEDRKHDLEVLESLGEGASGEVAKARVKSSGLIVARKLLRELNVNQTCRSEFIVQYYGAFFEPENANITICMEFCEAGSMDSIYRRVKSRGGRIGEKVLVKLAGSIIKGLDYLHERRIIHRDVKPSNILVTRGGQVKLCDFGVAGELIDSVAGTFTGTSSYMAPERIMGHPYTVSSDVWSLGITILELAMNRFPFAKEHDVLLGPIDLMTSLLNEPLPTLEDDEAHHIKWSRALRDFLDRCLVRDGTARATPGALLNHPVVRRSESIPNSDMARFVAMVWKWPAPK</sequence>
<dbReference type="PROSITE" id="PS50011">
    <property type="entry name" value="PROTEIN_KINASE_DOM"/>
    <property type="match status" value="1"/>
</dbReference>
<evidence type="ECO:0000256" key="6">
    <source>
        <dbReference type="ARBA" id="ARBA00022840"/>
    </source>
</evidence>
<keyword evidence="15" id="KW-1185">Reference proteome</keyword>
<dbReference type="AlphaFoldDB" id="A0AAF0IT60"/>
<dbReference type="InterPro" id="IPR017441">
    <property type="entry name" value="Protein_kinase_ATP_BS"/>
</dbReference>
<dbReference type="PANTHER" id="PTHR47448:SF5">
    <property type="entry name" value="MITOGEN-ACTIVATED PROTEIN KINASE KINAE MKK2"/>
    <property type="match status" value="1"/>
</dbReference>
<evidence type="ECO:0000256" key="9">
    <source>
        <dbReference type="ARBA" id="ARBA00038035"/>
    </source>
</evidence>
<accession>A0AAF0IT60</accession>
<dbReference type="GO" id="GO:0004672">
    <property type="term" value="F:protein kinase activity"/>
    <property type="evidence" value="ECO:0007669"/>
    <property type="project" value="InterPro"/>
</dbReference>
<organism evidence="14 15">
    <name type="scientific">Malassezia obtusa</name>
    <dbReference type="NCBI Taxonomy" id="76774"/>
    <lineage>
        <taxon>Eukaryota</taxon>
        <taxon>Fungi</taxon>
        <taxon>Dikarya</taxon>
        <taxon>Basidiomycota</taxon>
        <taxon>Ustilaginomycotina</taxon>
        <taxon>Malasseziomycetes</taxon>
        <taxon>Malasseziales</taxon>
        <taxon>Malasseziaceae</taxon>
        <taxon>Malassezia</taxon>
    </lineage>
</organism>
<feature type="transmembrane region" description="Helical" evidence="12">
    <location>
        <begin position="316"/>
        <end position="340"/>
    </location>
</feature>
<reference evidence="14" key="1">
    <citation type="submission" date="2023-03" db="EMBL/GenBank/DDBJ databases">
        <title>Mating type loci evolution in Malassezia.</title>
        <authorList>
            <person name="Coelho M.A."/>
        </authorList>
    </citation>
    <scope>NUCLEOTIDE SEQUENCE</scope>
    <source>
        <strain evidence="14">CBS 7876</strain>
    </source>
</reference>
<dbReference type="GO" id="GO:0016020">
    <property type="term" value="C:membrane"/>
    <property type="evidence" value="ECO:0007669"/>
    <property type="project" value="UniProtKB-SubCell"/>
</dbReference>
<dbReference type="SMART" id="SM00220">
    <property type="entry name" value="S_TKc"/>
    <property type="match status" value="1"/>
</dbReference>